<accession>A0AAF0THR0</accession>
<gene>
    <name evidence="2" type="ORF">MTR67_012714</name>
</gene>
<proteinExistence type="predicted"/>
<evidence type="ECO:0000256" key="1">
    <source>
        <dbReference type="SAM" id="Phobius"/>
    </source>
</evidence>
<keyword evidence="1" id="KW-1133">Transmembrane helix</keyword>
<name>A0AAF0THR0_SOLVR</name>
<keyword evidence="1" id="KW-0472">Membrane</keyword>
<dbReference type="Proteomes" id="UP001234989">
    <property type="component" value="Chromosome 3"/>
</dbReference>
<reference evidence="2" key="1">
    <citation type="submission" date="2023-08" db="EMBL/GenBank/DDBJ databases">
        <title>A de novo genome assembly of Solanum verrucosum Schlechtendal, a Mexican diploid species geographically isolated from the other diploid A-genome species in potato relatives.</title>
        <authorList>
            <person name="Hosaka K."/>
        </authorList>
    </citation>
    <scope>NUCLEOTIDE SEQUENCE</scope>
    <source>
        <tissue evidence="2">Young leaves</tissue>
    </source>
</reference>
<organism evidence="2 3">
    <name type="scientific">Solanum verrucosum</name>
    <dbReference type="NCBI Taxonomy" id="315347"/>
    <lineage>
        <taxon>Eukaryota</taxon>
        <taxon>Viridiplantae</taxon>
        <taxon>Streptophyta</taxon>
        <taxon>Embryophyta</taxon>
        <taxon>Tracheophyta</taxon>
        <taxon>Spermatophyta</taxon>
        <taxon>Magnoliopsida</taxon>
        <taxon>eudicotyledons</taxon>
        <taxon>Gunneridae</taxon>
        <taxon>Pentapetalae</taxon>
        <taxon>asterids</taxon>
        <taxon>lamiids</taxon>
        <taxon>Solanales</taxon>
        <taxon>Solanaceae</taxon>
        <taxon>Solanoideae</taxon>
        <taxon>Solaneae</taxon>
        <taxon>Solanum</taxon>
    </lineage>
</organism>
<feature type="transmembrane region" description="Helical" evidence="1">
    <location>
        <begin position="57"/>
        <end position="74"/>
    </location>
</feature>
<evidence type="ECO:0000313" key="2">
    <source>
        <dbReference type="EMBL" id="WMV19329.1"/>
    </source>
</evidence>
<protein>
    <submittedName>
        <fullName evidence="2">Uncharacterized protein</fullName>
    </submittedName>
</protein>
<dbReference type="AlphaFoldDB" id="A0AAF0THR0"/>
<sequence length="126" mass="15252">MRRVQDYIMSIVREDGLKETDSLLDLVLLMLMVFWIMGTDMICLWKKQLSWLDELFIMLYSVMELVEVLLVFIMSDQMDGRSYQETMLENSTTTTIPLKWQPWSRKWLKCQWPEEKQNHQICSHLR</sequence>
<evidence type="ECO:0000313" key="3">
    <source>
        <dbReference type="Proteomes" id="UP001234989"/>
    </source>
</evidence>
<keyword evidence="3" id="KW-1185">Reference proteome</keyword>
<keyword evidence="1" id="KW-0812">Transmembrane</keyword>
<dbReference type="EMBL" id="CP133614">
    <property type="protein sequence ID" value="WMV19329.1"/>
    <property type="molecule type" value="Genomic_DNA"/>
</dbReference>
<feature type="transmembrane region" description="Helical" evidence="1">
    <location>
        <begin position="21"/>
        <end position="37"/>
    </location>
</feature>